<organism evidence="1 2">
    <name type="scientific">Rhodococcus phage Partridge</name>
    <dbReference type="NCBI Taxonomy" id="1897441"/>
    <lineage>
        <taxon>Viruses</taxon>
        <taxon>Duplodnaviria</taxon>
        <taxon>Heunggongvirae</taxon>
        <taxon>Uroviricota</taxon>
        <taxon>Caudoviricetes</taxon>
        <taxon>Rerduovirus</taxon>
        <taxon>Rhodococcus virus Takoda</taxon>
    </lineage>
</organism>
<dbReference type="Proteomes" id="UP000226094">
    <property type="component" value="Segment"/>
</dbReference>
<protein>
    <submittedName>
        <fullName evidence="1">Uncharacterized protein</fullName>
    </submittedName>
</protein>
<dbReference type="EMBL" id="KX712237">
    <property type="protein sequence ID" value="AOZ62868.1"/>
    <property type="molecule type" value="Genomic_DNA"/>
</dbReference>
<accession>A0A1I9S7W2</accession>
<proteinExistence type="predicted"/>
<gene>
    <name evidence="1" type="ORF">SEA_PARTRIDGE_46</name>
</gene>
<reference evidence="1 2" key="1">
    <citation type="submission" date="2016-08" db="EMBL/GenBank/DDBJ databases">
        <authorList>
            <person name="Hancock A.M."/>
            <person name="Richers M.J."/>
            <person name="Aulds L.B."/>
            <person name="Broadway M.L."/>
            <person name="Bryant E.N."/>
            <person name="Carroll B.M."/>
            <person name="Cheathem S.K."/>
            <person name="Crawford M.B."/>
            <person name="Dicus A.P."/>
            <person name="Gates S.D."/>
            <person name="Hawkins J.N."/>
            <person name="Jeansonne R.S."/>
            <person name="Jester R.T."/>
            <person name="Kim M.J."/>
            <person name="Lambert S.B."/>
            <person name="May H.R."/>
            <person name="Nguyen A.V."/>
            <person name="Patel A.S."/>
            <person name="Pham P."/>
            <person name="Robinson K.L."/>
            <person name="Sharma S."/>
            <person name="Shrestha S."/>
            <person name="Skains R.G."/>
            <person name="Johnson L."/>
            <person name="Duong Q.-N."/>
            <person name="Jeanfreau V.G."/>
            <person name="Alonzo F.L."/>
            <person name="Wiedemeier A.M.D."/>
            <person name="Gissendanner C.R."/>
            <person name="Findley A.M."/>
            <person name="Bollivar D."/>
            <person name="Garlena R.A."/>
            <person name="Russell D.A."/>
            <person name="Pope W.H."/>
            <person name="Jacobs-Sera D."/>
            <person name="Hendrix R.W."/>
            <person name="Hatfull G.F."/>
        </authorList>
    </citation>
    <scope>NUCLEOTIDE SEQUENCE [LARGE SCALE GENOMIC DNA]</scope>
</reference>
<evidence type="ECO:0000313" key="1">
    <source>
        <dbReference type="EMBL" id="AOZ62868.1"/>
    </source>
</evidence>
<evidence type="ECO:0000313" key="2">
    <source>
        <dbReference type="Proteomes" id="UP000226094"/>
    </source>
</evidence>
<sequence length="112" mass="12079">MSIAEAGDKVVILENNIGTPEGLIGTVVKRLGAVGFTRIEVPHHGAWLYAVTEFQRLNVGDKVKVLENPIGAPEGYVFEITDTGSSLNDSYIGISVEGDHFPMRPDELEVVA</sequence>
<name>A0A1I9S7W2_9CAUD</name>